<gene>
    <name evidence="2" type="ORF">WN944_010988</name>
</gene>
<evidence type="ECO:0000259" key="1">
    <source>
        <dbReference type="Pfam" id="PF03101"/>
    </source>
</evidence>
<proteinExistence type="predicted"/>
<dbReference type="InterPro" id="IPR004330">
    <property type="entry name" value="FAR1_DNA_bnd_dom"/>
</dbReference>
<name>A0AAP0QXK6_9ROSI</name>
<sequence>MEIIFRDCGGEKRDGGKLKILIDLPTSLYSREEFIDYIGELLAWVTDRLYKDASGRIPFAVALKHKHGACAASLNPGSVEPLVWPSPSKFISELNPEAKTLLENVLMNANKEREKNDLKEGTYDMLEYHFAVGSKFSIEDETASLYFMYAKLKGFGVRKYVKRINRNGKVKGRRWVCSKEGFGPCKYMQNTNIKRVARPVTRTGCRAELRVLFDQKKKSVWISIIFTAYHNHNVNPPHHVHYIRAHRKVSKVDLAIASVMHRVGIRSSQIHEYIVQCSNGYSEVGYMRRDIENEVAS</sequence>
<dbReference type="PANTHER" id="PTHR47718">
    <property type="entry name" value="OS01G0519700 PROTEIN"/>
    <property type="match status" value="1"/>
</dbReference>
<keyword evidence="3" id="KW-1185">Reference proteome</keyword>
<accession>A0AAP0QXK6</accession>
<organism evidence="2 3">
    <name type="scientific">Citrus x changshan-huyou</name>
    <dbReference type="NCBI Taxonomy" id="2935761"/>
    <lineage>
        <taxon>Eukaryota</taxon>
        <taxon>Viridiplantae</taxon>
        <taxon>Streptophyta</taxon>
        <taxon>Embryophyta</taxon>
        <taxon>Tracheophyta</taxon>
        <taxon>Spermatophyta</taxon>
        <taxon>Magnoliopsida</taxon>
        <taxon>eudicotyledons</taxon>
        <taxon>Gunneridae</taxon>
        <taxon>Pentapetalae</taxon>
        <taxon>rosids</taxon>
        <taxon>malvids</taxon>
        <taxon>Sapindales</taxon>
        <taxon>Rutaceae</taxon>
        <taxon>Aurantioideae</taxon>
        <taxon>Citrus</taxon>
    </lineage>
</organism>
<evidence type="ECO:0000313" key="2">
    <source>
        <dbReference type="EMBL" id="KAK9222552.1"/>
    </source>
</evidence>
<reference evidence="2 3" key="1">
    <citation type="submission" date="2024-05" db="EMBL/GenBank/DDBJ databases">
        <title>Haplotype-resolved chromosome-level genome assembly of Huyou (Citrus changshanensis).</title>
        <authorList>
            <person name="Miao C."/>
            <person name="Chen W."/>
            <person name="Wu Y."/>
            <person name="Wang L."/>
            <person name="Zhao S."/>
            <person name="Grierson D."/>
            <person name="Xu C."/>
            <person name="Chen K."/>
        </authorList>
    </citation>
    <scope>NUCLEOTIDE SEQUENCE [LARGE SCALE GENOMIC DNA]</scope>
    <source>
        <strain evidence="2">01-14</strain>
        <tissue evidence="2">Leaf</tissue>
    </source>
</reference>
<comment type="caution">
    <text evidence="2">The sequence shown here is derived from an EMBL/GenBank/DDBJ whole genome shotgun (WGS) entry which is preliminary data.</text>
</comment>
<dbReference type="Proteomes" id="UP001428341">
    <property type="component" value="Unassembled WGS sequence"/>
</dbReference>
<protein>
    <recommendedName>
        <fullName evidence="1">FAR1 domain-containing protein</fullName>
    </recommendedName>
</protein>
<dbReference type="Pfam" id="PF03101">
    <property type="entry name" value="FAR1"/>
    <property type="match status" value="1"/>
</dbReference>
<evidence type="ECO:0000313" key="3">
    <source>
        <dbReference type="Proteomes" id="UP001428341"/>
    </source>
</evidence>
<feature type="domain" description="FAR1" evidence="1">
    <location>
        <begin position="145"/>
        <end position="236"/>
    </location>
</feature>
<dbReference type="AlphaFoldDB" id="A0AAP0QXK6"/>
<dbReference type="EMBL" id="JBCGBO010000002">
    <property type="protein sequence ID" value="KAK9222552.1"/>
    <property type="molecule type" value="Genomic_DNA"/>
</dbReference>